<evidence type="ECO:0000256" key="13">
    <source>
        <dbReference type="ARBA" id="ARBA00023136"/>
    </source>
</evidence>
<evidence type="ECO:0000256" key="4">
    <source>
        <dbReference type="ARBA" id="ARBA00010561"/>
    </source>
</evidence>
<evidence type="ECO:0000256" key="14">
    <source>
        <dbReference type="ARBA" id="ARBA00025228"/>
    </source>
</evidence>
<dbReference type="RefSeq" id="WP_169639926.1">
    <property type="nucleotide sequence ID" value="NZ_CP048788.1"/>
</dbReference>
<dbReference type="GO" id="GO:0009236">
    <property type="term" value="P:cobalamin biosynthetic process"/>
    <property type="evidence" value="ECO:0007669"/>
    <property type="project" value="UniProtKB-UniRule"/>
</dbReference>
<dbReference type="EC" id="2.7.8.26" evidence="5 19"/>
<evidence type="ECO:0000256" key="3">
    <source>
        <dbReference type="ARBA" id="ARBA00004663"/>
    </source>
</evidence>
<keyword evidence="13 19" id="KW-0472">Membrane</keyword>
<dbReference type="GO" id="GO:0005886">
    <property type="term" value="C:plasma membrane"/>
    <property type="evidence" value="ECO:0007669"/>
    <property type="project" value="UniProtKB-SubCell"/>
</dbReference>
<dbReference type="GO" id="GO:0051073">
    <property type="term" value="F:adenosylcobinamide-GDP ribazoletransferase activity"/>
    <property type="evidence" value="ECO:0007669"/>
    <property type="project" value="UniProtKB-UniRule"/>
</dbReference>
<evidence type="ECO:0000256" key="16">
    <source>
        <dbReference type="ARBA" id="ARBA00032853"/>
    </source>
</evidence>
<evidence type="ECO:0000256" key="1">
    <source>
        <dbReference type="ARBA" id="ARBA00001946"/>
    </source>
</evidence>
<dbReference type="PANTHER" id="PTHR34148">
    <property type="entry name" value="ADENOSYLCOBINAMIDE-GDP RIBAZOLETRANSFERASE"/>
    <property type="match status" value="1"/>
</dbReference>
<evidence type="ECO:0000256" key="12">
    <source>
        <dbReference type="ARBA" id="ARBA00022989"/>
    </source>
</evidence>
<comment type="catalytic activity">
    <reaction evidence="17 19">
        <text>alpha-ribazole + adenosylcob(III)inamide-GDP = adenosylcob(III)alamin + GMP + H(+)</text>
        <dbReference type="Rhea" id="RHEA:16049"/>
        <dbReference type="ChEBI" id="CHEBI:10329"/>
        <dbReference type="ChEBI" id="CHEBI:15378"/>
        <dbReference type="ChEBI" id="CHEBI:18408"/>
        <dbReference type="ChEBI" id="CHEBI:58115"/>
        <dbReference type="ChEBI" id="CHEBI:60487"/>
        <dbReference type="EC" id="2.7.8.26"/>
    </reaction>
</comment>
<evidence type="ECO:0000256" key="11">
    <source>
        <dbReference type="ARBA" id="ARBA00022842"/>
    </source>
</evidence>
<comment type="subcellular location">
    <subcellularLocation>
        <location evidence="2 19">Cell membrane</location>
        <topology evidence="2 19">Multi-pass membrane protein</topology>
    </subcellularLocation>
</comment>
<dbReference type="PANTHER" id="PTHR34148:SF1">
    <property type="entry name" value="ADENOSYLCOBINAMIDE-GDP RIBAZOLETRANSFERASE"/>
    <property type="match status" value="1"/>
</dbReference>
<evidence type="ECO:0000256" key="5">
    <source>
        <dbReference type="ARBA" id="ARBA00013200"/>
    </source>
</evidence>
<keyword evidence="9 19" id="KW-0808">Transferase</keyword>
<dbReference type="InterPro" id="IPR003805">
    <property type="entry name" value="CobS"/>
</dbReference>
<dbReference type="Proteomes" id="UP000503308">
    <property type="component" value="Chromosome"/>
</dbReference>
<evidence type="ECO:0000256" key="2">
    <source>
        <dbReference type="ARBA" id="ARBA00004651"/>
    </source>
</evidence>
<comment type="similarity">
    <text evidence="4 19">Belongs to the CobS family.</text>
</comment>
<sequence length="253" mass="25273">MKTDNLPAPVTQMLVALTLLTRLPLPHLPAAAFGQSARAVWAYPLAGIVTGLPAGLLGAGLYAAGLPAALAAGAVLATQMAMTCALHEDGLADVADGFWGGQDAQHRLDIMKDSQIGSYGTLALIIVTGMRWAALTALIPMGAAPVVAAAALSRGLMPLVMSALPHARTCGMSHSVGRPDGTLSLTALMVGLIIAGILSGAPAVAAFILALGVTGAVSLIARSKIGGQTGDVLGTVQQLGEVTILMTLAATSG</sequence>
<protein>
    <recommendedName>
        <fullName evidence="6 19">Adenosylcobinamide-GDP ribazoletransferase</fullName>
        <ecNumber evidence="5 19">2.7.8.26</ecNumber>
    </recommendedName>
    <alternativeName>
        <fullName evidence="16 19">Cobalamin synthase</fullName>
    </alternativeName>
    <alternativeName>
        <fullName evidence="15 19">Cobalamin-5'-phosphate synthase</fullName>
    </alternativeName>
</protein>
<evidence type="ECO:0000256" key="15">
    <source>
        <dbReference type="ARBA" id="ARBA00032605"/>
    </source>
</evidence>
<proteinExistence type="inferred from homology"/>
<dbReference type="Pfam" id="PF02654">
    <property type="entry name" value="CobS"/>
    <property type="match status" value="1"/>
</dbReference>
<comment type="function">
    <text evidence="14 19">Joins adenosylcobinamide-GDP and alpha-ribazole to generate adenosylcobalamin (Ado-cobalamin). Also synthesizes adenosylcobalamin 5'-phosphate from adenosylcobinamide-GDP and alpha-ribazole 5'-phosphate.</text>
</comment>
<keyword evidence="12 19" id="KW-1133">Transmembrane helix</keyword>
<gene>
    <name evidence="19" type="primary">cobS</name>
    <name evidence="20" type="ORF">G3256_05835</name>
</gene>
<feature type="transmembrane region" description="Helical" evidence="19">
    <location>
        <begin position="116"/>
        <end position="135"/>
    </location>
</feature>
<dbReference type="AlphaFoldDB" id="A0A858ST04"/>
<evidence type="ECO:0000256" key="7">
    <source>
        <dbReference type="ARBA" id="ARBA00022475"/>
    </source>
</evidence>
<evidence type="ECO:0000256" key="9">
    <source>
        <dbReference type="ARBA" id="ARBA00022679"/>
    </source>
</evidence>
<evidence type="ECO:0000313" key="21">
    <source>
        <dbReference type="Proteomes" id="UP000503308"/>
    </source>
</evidence>
<comment type="catalytic activity">
    <reaction evidence="18 19">
        <text>alpha-ribazole 5'-phosphate + adenosylcob(III)inamide-GDP = adenosylcob(III)alamin 5'-phosphate + GMP + H(+)</text>
        <dbReference type="Rhea" id="RHEA:23560"/>
        <dbReference type="ChEBI" id="CHEBI:15378"/>
        <dbReference type="ChEBI" id="CHEBI:57918"/>
        <dbReference type="ChEBI" id="CHEBI:58115"/>
        <dbReference type="ChEBI" id="CHEBI:60487"/>
        <dbReference type="ChEBI" id="CHEBI:60493"/>
        <dbReference type="EC" id="2.7.8.26"/>
    </reaction>
</comment>
<keyword evidence="11 19" id="KW-0460">Magnesium</keyword>
<dbReference type="GO" id="GO:0008818">
    <property type="term" value="F:cobalamin 5'-phosphate synthase activity"/>
    <property type="evidence" value="ECO:0007669"/>
    <property type="project" value="UniProtKB-UniRule"/>
</dbReference>
<organism evidence="20 21">
    <name type="scientific">Roseobacter ponti</name>
    <dbReference type="NCBI Taxonomy" id="1891787"/>
    <lineage>
        <taxon>Bacteria</taxon>
        <taxon>Pseudomonadati</taxon>
        <taxon>Pseudomonadota</taxon>
        <taxon>Alphaproteobacteria</taxon>
        <taxon>Rhodobacterales</taxon>
        <taxon>Roseobacteraceae</taxon>
        <taxon>Roseobacter</taxon>
    </lineage>
</organism>
<evidence type="ECO:0000256" key="18">
    <source>
        <dbReference type="ARBA" id="ARBA00049504"/>
    </source>
</evidence>
<dbReference type="UniPathway" id="UPA00148">
    <property type="reaction ID" value="UER00238"/>
</dbReference>
<evidence type="ECO:0000256" key="17">
    <source>
        <dbReference type="ARBA" id="ARBA00048623"/>
    </source>
</evidence>
<comment type="pathway">
    <text evidence="3 19">Cofactor biosynthesis; adenosylcobalamin biosynthesis; adenosylcobalamin from cob(II)yrinate a,c-diamide: step 7/7.</text>
</comment>
<feature type="transmembrane region" description="Helical" evidence="19">
    <location>
        <begin position="52"/>
        <end position="77"/>
    </location>
</feature>
<comment type="cofactor">
    <cofactor evidence="1 19">
        <name>Mg(2+)</name>
        <dbReference type="ChEBI" id="CHEBI:18420"/>
    </cofactor>
</comment>
<dbReference type="HAMAP" id="MF_00719">
    <property type="entry name" value="CobS"/>
    <property type="match status" value="1"/>
</dbReference>
<reference evidence="20 21" key="1">
    <citation type="submission" date="2020-02" db="EMBL/GenBank/DDBJ databases">
        <title>Genome sequence of Roseobacter ponti.</title>
        <authorList>
            <person name="Hollensteiner J."/>
            <person name="Schneider D."/>
            <person name="Poehlein A."/>
            <person name="Daniel R."/>
        </authorList>
    </citation>
    <scope>NUCLEOTIDE SEQUENCE [LARGE SCALE GENOMIC DNA]</scope>
    <source>
        <strain evidence="20 21">DSM 106830</strain>
    </source>
</reference>
<keyword evidence="8 19" id="KW-0169">Cobalamin biosynthesis</keyword>
<keyword evidence="21" id="KW-1185">Reference proteome</keyword>
<evidence type="ECO:0000313" key="20">
    <source>
        <dbReference type="EMBL" id="QJF50711.1"/>
    </source>
</evidence>
<accession>A0A858ST04</accession>
<evidence type="ECO:0000256" key="8">
    <source>
        <dbReference type="ARBA" id="ARBA00022573"/>
    </source>
</evidence>
<dbReference type="EMBL" id="CP048788">
    <property type="protein sequence ID" value="QJF50711.1"/>
    <property type="molecule type" value="Genomic_DNA"/>
</dbReference>
<evidence type="ECO:0000256" key="19">
    <source>
        <dbReference type="HAMAP-Rule" id="MF_00719"/>
    </source>
</evidence>
<comment type="caution">
    <text evidence="19">Lacks conserved residue(s) required for the propagation of feature annotation.</text>
</comment>
<evidence type="ECO:0000256" key="6">
    <source>
        <dbReference type="ARBA" id="ARBA00015850"/>
    </source>
</evidence>
<evidence type="ECO:0000256" key="10">
    <source>
        <dbReference type="ARBA" id="ARBA00022692"/>
    </source>
</evidence>
<dbReference type="KEGG" id="rpon:G3256_05835"/>
<name>A0A858ST04_9RHOB</name>
<keyword evidence="10 19" id="KW-0812">Transmembrane</keyword>
<keyword evidence="7 19" id="KW-1003">Cell membrane</keyword>